<proteinExistence type="predicted"/>
<reference evidence="3" key="1">
    <citation type="submission" date="2012-12" db="EMBL/GenBank/DDBJ databases">
        <authorList>
            <person name="Hellsten U."/>
            <person name="Grimwood J."/>
            <person name="Chapman J.A."/>
            <person name="Shapiro H."/>
            <person name="Aerts A."/>
            <person name="Otillar R.P."/>
            <person name="Terry A.Y."/>
            <person name="Boore J.L."/>
            <person name="Simakov O."/>
            <person name="Marletaz F."/>
            <person name="Cho S.-J."/>
            <person name="Edsinger-Gonzales E."/>
            <person name="Havlak P."/>
            <person name="Kuo D.-H."/>
            <person name="Larsson T."/>
            <person name="Lv J."/>
            <person name="Arendt D."/>
            <person name="Savage R."/>
            <person name="Osoegawa K."/>
            <person name="de Jong P."/>
            <person name="Lindberg D.R."/>
            <person name="Seaver E.C."/>
            <person name="Weisblat D.A."/>
            <person name="Putnam N.H."/>
            <person name="Grigoriev I.V."/>
            <person name="Rokhsar D.S."/>
        </authorList>
    </citation>
    <scope>NUCLEOTIDE SEQUENCE</scope>
    <source>
        <strain evidence="3">I ESC-2004</strain>
    </source>
</reference>
<gene>
    <name evidence="1" type="ORF">CAPTEDRAFT_197871</name>
</gene>
<keyword evidence="3" id="KW-1185">Reference proteome</keyword>
<dbReference type="Proteomes" id="UP000014760">
    <property type="component" value="Unassembled WGS sequence"/>
</dbReference>
<reference evidence="2" key="3">
    <citation type="submission" date="2015-06" db="UniProtKB">
        <authorList>
            <consortium name="EnsemblMetazoa"/>
        </authorList>
    </citation>
    <scope>IDENTIFICATION</scope>
</reference>
<dbReference type="EMBL" id="AMQN01030980">
    <property type="status" value="NOT_ANNOTATED_CDS"/>
    <property type="molecule type" value="Genomic_DNA"/>
</dbReference>
<feature type="non-terminal residue" evidence="1">
    <location>
        <position position="111"/>
    </location>
</feature>
<name>R7TCY7_CAPTE</name>
<evidence type="ECO:0000313" key="2">
    <source>
        <dbReference type="EnsemblMetazoa" id="CapteP197871"/>
    </source>
</evidence>
<evidence type="ECO:0000313" key="3">
    <source>
        <dbReference type="Proteomes" id="UP000014760"/>
    </source>
</evidence>
<sequence>MTKEEFQIYQVAQRSLHTANRYIGAIDPESRGGEFLGVAGVVNDLRVRDCSDQGFHERQLEAQDLSDLPGGNASWATHRAWSSKQQCEDNSYAAPWHLAFFGSNFHTYSQP</sequence>
<evidence type="ECO:0000313" key="1">
    <source>
        <dbReference type="EMBL" id="ELT91613.1"/>
    </source>
</evidence>
<dbReference type="AlphaFoldDB" id="R7TCY7"/>
<accession>R7TCY7</accession>
<protein>
    <submittedName>
        <fullName evidence="1 2">Uncharacterized protein</fullName>
    </submittedName>
</protein>
<dbReference type="EnsemblMetazoa" id="CapteT197871">
    <property type="protein sequence ID" value="CapteP197871"/>
    <property type="gene ID" value="CapteG197871"/>
</dbReference>
<dbReference type="HOGENOM" id="CLU_2164634_0_0_1"/>
<dbReference type="EMBL" id="KB310407">
    <property type="protein sequence ID" value="ELT91613.1"/>
    <property type="molecule type" value="Genomic_DNA"/>
</dbReference>
<reference evidence="1 3" key="2">
    <citation type="journal article" date="2013" name="Nature">
        <title>Insights into bilaterian evolution from three spiralian genomes.</title>
        <authorList>
            <person name="Simakov O."/>
            <person name="Marletaz F."/>
            <person name="Cho S.J."/>
            <person name="Edsinger-Gonzales E."/>
            <person name="Havlak P."/>
            <person name="Hellsten U."/>
            <person name="Kuo D.H."/>
            <person name="Larsson T."/>
            <person name="Lv J."/>
            <person name="Arendt D."/>
            <person name="Savage R."/>
            <person name="Osoegawa K."/>
            <person name="de Jong P."/>
            <person name="Grimwood J."/>
            <person name="Chapman J.A."/>
            <person name="Shapiro H."/>
            <person name="Aerts A."/>
            <person name="Otillar R.P."/>
            <person name="Terry A.Y."/>
            <person name="Boore J.L."/>
            <person name="Grigoriev I.V."/>
            <person name="Lindberg D.R."/>
            <person name="Seaver E.C."/>
            <person name="Weisblat D.A."/>
            <person name="Putnam N.H."/>
            <person name="Rokhsar D.S."/>
        </authorList>
    </citation>
    <scope>NUCLEOTIDE SEQUENCE</scope>
    <source>
        <strain evidence="1 3">I ESC-2004</strain>
    </source>
</reference>
<organism evidence="1">
    <name type="scientific">Capitella teleta</name>
    <name type="common">Polychaete worm</name>
    <dbReference type="NCBI Taxonomy" id="283909"/>
    <lineage>
        <taxon>Eukaryota</taxon>
        <taxon>Metazoa</taxon>
        <taxon>Spiralia</taxon>
        <taxon>Lophotrochozoa</taxon>
        <taxon>Annelida</taxon>
        <taxon>Polychaeta</taxon>
        <taxon>Sedentaria</taxon>
        <taxon>Scolecida</taxon>
        <taxon>Capitellidae</taxon>
        <taxon>Capitella</taxon>
    </lineage>
</organism>